<keyword evidence="2" id="KW-1185">Reference proteome</keyword>
<proteinExistence type="predicted"/>
<evidence type="ECO:0000313" key="2">
    <source>
        <dbReference type="Proteomes" id="UP000315648"/>
    </source>
</evidence>
<dbReference type="RefSeq" id="WP_144229352.1">
    <property type="nucleotide sequence ID" value="NZ_CBCRVV010000005.1"/>
</dbReference>
<accession>A0A556QQW1</accession>
<evidence type="ECO:0008006" key="3">
    <source>
        <dbReference type="Google" id="ProtNLM"/>
    </source>
</evidence>
<dbReference type="Proteomes" id="UP000315648">
    <property type="component" value="Unassembled WGS sequence"/>
</dbReference>
<reference evidence="1 2" key="1">
    <citation type="submission" date="2019-07" db="EMBL/GenBank/DDBJ databases">
        <title>Description of 53C-WASEF.</title>
        <authorList>
            <person name="Pitt A."/>
            <person name="Hahn M.W."/>
        </authorList>
    </citation>
    <scope>NUCLEOTIDE SEQUENCE [LARGE SCALE GENOMIC DNA]</scope>
    <source>
        <strain evidence="1 2">53C-WASEF</strain>
    </source>
</reference>
<evidence type="ECO:0000313" key="1">
    <source>
        <dbReference type="EMBL" id="TSJ79009.1"/>
    </source>
</evidence>
<name>A0A556QQW1_9BACT</name>
<protein>
    <recommendedName>
        <fullName evidence="3">Outer membrane lipoprotein-sorting protein</fullName>
    </recommendedName>
</protein>
<comment type="caution">
    <text evidence="1">The sequence shown here is derived from an EMBL/GenBank/DDBJ whole genome shotgun (WGS) entry which is preliminary data.</text>
</comment>
<gene>
    <name evidence="1" type="ORF">FPL22_06835</name>
</gene>
<dbReference type="AlphaFoldDB" id="A0A556QQW1"/>
<sequence length="242" mass="26998">MRIFITLILVVAGFASVTRADFVRDLARIHTEATGGQARVAALKSLRATGTTRSETSEFKFVLLAARPNRIRTEVMSGSHTITQGWDGESEPWSADSKSRRVTMLYGLSAADFKVDAEFDDPLLQGGAKRQISLDYAGTVQMEGREYLKVVVTQNFTETSFVYLDAVTYMIARRDVVRRRKSGDKLIRTDYSDFRAVAGVILPHRLVVSQDGKRIHETVIDRIEANVELPDSVFRAPVVVGR</sequence>
<organism evidence="1 2">
    <name type="scientific">Rariglobus hedericola</name>
    <dbReference type="NCBI Taxonomy" id="2597822"/>
    <lineage>
        <taxon>Bacteria</taxon>
        <taxon>Pseudomonadati</taxon>
        <taxon>Verrucomicrobiota</taxon>
        <taxon>Opitutia</taxon>
        <taxon>Opitutales</taxon>
        <taxon>Opitutaceae</taxon>
        <taxon>Rariglobus</taxon>
    </lineage>
</organism>
<dbReference type="EMBL" id="VMBG01000001">
    <property type="protein sequence ID" value="TSJ79009.1"/>
    <property type="molecule type" value="Genomic_DNA"/>
</dbReference>
<dbReference type="Gene3D" id="2.50.20.10">
    <property type="entry name" value="Lipoprotein localisation LolA/LolB/LppX"/>
    <property type="match status" value="1"/>
</dbReference>
<dbReference type="OrthoDB" id="196217at2"/>